<dbReference type="Proteomes" id="UP000664859">
    <property type="component" value="Unassembled WGS sequence"/>
</dbReference>
<keyword evidence="7" id="KW-0539">Nucleus</keyword>
<dbReference type="GO" id="GO:0030623">
    <property type="term" value="F:U5 snRNA binding"/>
    <property type="evidence" value="ECO:0007669"/>
    <property type="project" value="TreeGrafter"/>
</dbReference>
<gene>
    <name evidence="10" type="ORF">JKP88DRAFT_271966</name>
</gene>
<feature type="domain" description="Tr-type G" evidence="9">
    <location>
        <begin position="117"/>
        <end position="329"/>
    </location>
</feature>
<dbReference type="Pfam" id="PF03144">
    <property type="entry name" value="GTP_EFTU_D2"/>
    <property type="match status" value="1"/>
</dbReference>
<organism evidence="10 11">
    <name type="scientific">Tribonema minus</name>
    <dbReference type="NCBI Taxonomy" id="303371"/>
    <lineage>
        <taxon>Eukaryota</taxon>
        <taxon>Sar</taxon>
        <taxon>Stramenopiles</taxon>
        <taxon>Ochrophyta</taxon>
        <taxon>PX clade</taxon>
        <taxon>Xanthophyceae</taxon>
        <taxon>Tribonematales</taxon>
        <taxon>Tribonemataceae</taxon>
        <taxon>Tribonema</taxon>
    </lineage>
</organism>
<dbReference type="Pfam" id="PF00679">
    <property type="entry name" value="EFG_C"/>
    <property type="match status" value="1"/>
</dbReference>
<dbReference type="FunFam" id="3.30.70.240:FF:000004">
    <property type="entry name" value="116 kDa U5 small nuclear ribonucleoprotein"/>
    <property type="match status" value="1"/>
</dbReference>
<dbReference type="AlphaFoldDB" id="A0A835Z8L8"/>
<dbReference type="Gene3D" id="3.30.230.10">
    <property type="match status" value="1"/>
</dbReference>
<reference evidence="10" key="1">
    <citation type="submission" date="2021-02" db="EMBL/GenBank/DDBJ databases">
        <title>First Annotated Genome of the Yellow-green Alga Tribonema minus.</title>
        <authorList>
            <person name="Mahan K.M."/>
        </authorList>
    </citation>
    <scope>NUCLEOTIDE SEQUENCE</scope>
    <source>
        <strain evidence="10">UTEX B ZZ1240</strain>
    </source>
</reference>
<dbReference type="SUPFAM" id="SSF54211">
    <property type="entry name" value="Ribosomal protein S5 domain 2-like"/>
    <property type="match status" value="1"/>
</dbReference>
<keyword evidence="4" id="KW-0547">Nucleotide-binding</keyword>
<dbReference type="GO" id="GO:0046540">
    <property type="term" value="C:U4/U6 x U5 tri-snRNP complex"/>
    <property type="evidence" value="ECO:0007669"/>
    <property type="project" value="TreeGrafter"/>
</dbReference>
<dbReference type="Pfam" id="PF16004">
    <property type="entry name" value="EFTUD2"/>
    <property type="match status" value="1"/>
</dbReference>
<name>A0A835Z8L8_9STRA</name>
<dbReference type="GO" id="GO:0005525">
    <property type="term" value="F:GTP binding"/>
    <property type="evidence" value="ECO:0007669"/>
    <property type="project" value="UniProtKB-KW"/>
</dbReference>
<dbReference type="InterPro" id="IPR005225">
    <property type="entry name" value="Small_GTP-bd"/>
</dbReference>
<dbReference type="InterPro" id="IPR000795">
    <property type="entry name" value="T_Tr_GTP-bd_dom"/>
</dbReference>
<evidence type="ECO:0000256" key="4">
    <source>
        <dbReference type="ARBA" id="ARBA00022741"/>
    </source>
</evidence>
<dbReference type="PANTHER" id="PTHR42908:SF6">
    <property type="entry name" value="116 KDA U5 SMALL NUCLEAR RIBONUCLEOPROTEIN COMPONENT"/>
    <property type="match status" value="1"/>
</dbReference>
<dbReference type="PRINTS" id="PR00315">
    <property type="entry name" value="ELONGATNFCT"/>
</dbReference>
<dbReference type="Gene3D" id="3.30.70.240">
    <property type="match status" value="1"/>
</dbReference>
<dbReference type="EMBL" id="JAFCMP010000132">
    <property type="protein sequence ID" value="KAG5185449.1"/>
    <property type="molecule type" value="Genomic_DNA"/>
</dbReference>
<keyword evidence="5" id="KW-0342">GTP-binding</keyword>
<sequence length="974" mass="106616">MDDSLYDEFGNYIGPELPDSEAEGSSEEESEEEEDVEQEDQATDSDAIVLHEDKKYYPDAAEVFPGAETVTLDEDAQGIDEPLIAPVRTKTFSKLEETLPETRYSLEFLAALMETPALIRNVALAGHLHHGKTLLADALLAATRAAPRDAAREPRLTDTRHDEQARGLSIKSTPVSLVLPSGASGKSYLVNVVDTPGHVNFEAEAAAALAACDGVVLVVDAVEGVMMQTERLARIALAGGLSVCLVINKVDRLILELKLPPRDAYFKLQHTLEEVNALLARCWAGVAGAPPRLDPARGNVCFASALHGWCFSVGSFAAAYCNYHAGSGVDARDLTKRLWGDVWMDPWTRQFRKAQPPPGPAGEEAERSFVQFILEPLYKIYSQVLGEEPDELQATLSELGVRLKPKQLSLNPKPLLRLVLGQFLGSTGGFVDMVAKFVPSPVAAAAEKVARIYTGAPDSSEFQAMARCDALGPLMINVVKLYSMPDGQSFVAWGRIYSGTVRTGQKVRVLGETYSLEDDEDSAVREVTAVSVPGGRHRLDVTLAKAGNWVLLEGVDANITRTATITDAEGADDVAIFRPLLVGNVSVMKLAVEPLRPAELPKMVEGLRRVSKTYPMAATKVEESGEHVIYGTGELMLECAMHDLREMYAEIEVKVADPSCTFRETVVDTSSLKCFSETPNKKNKLTMIAEPLDEGLAQDIEIGAVSIDWDRKTLGDFFQSKYNWDLLASRSVWAFGPDAMGPNVLVDDTLPSEVDRASLASIKSSVIQGFQWGCREGPLCDEPLRNTKFKILDAVVASEAIHRGGGQIIPTSRRVAYSAFLLASPRLMEPVYAVEIQAPADVVGALYPVLQRRRGHVVQDSPKPGAPFYTVRAYIPVIDSFGFETDLRSYTQGQAFCTQVFDHWSIVPGDPLDRNIVLHPLEPSPPQHLARDFMVKTRRRKGLSEDVSINKFFDDPMLLEIAAAQEAELRAMQY</sequence>
<evidence type="ECO:0000259" key="9">
    <source>
        <dbReference type="PROSITE" id="PS51722"/>
    </source>
</evidence>
<evidence type="ECO:0000313" key="10">
    <source>
        <dbReference type="EMBL" id="KAG5185449.1"/>
    </source>
</evidence>
<evidence type="ECO:0000256" key="5">
    <source>
        <dbReference type="ARBA" id="ARBA00023134"/>
    </source>
</evidence>
<dbReference type="GO" id="GO:0009507">
    <property type="term" value="C:chloroplast"/>
    <property type="evidence" value="ECO:0007669"/>
    <property type="project" value="UniProtKB-SubCell"/>
</dbReference>
<dbReference type="InterPro" id="IPR000640">
    <property type="entry name" value="EFG_V-like"/>
</dbReference>
<dbReference type="CDD" id="cd04090">
    <property type="entry name" value="EF2_II_snRNP"/>
    <property type="match status" value="1"/>
</dbReference>
<dbReference type="Gene3D" id="2.40.30.10">
    <property type="entry name" value="Translation factors"/>
    <property type="match status" value="1"/>
</dbReference>
<keyword evidence="11" id="KW-1185">Reference proteome</keyword>
<dbReference type="SUPFAM" id="SSF54980">
    <property type="entry name" value="EF-G C-terminal domain-like"/>
    <property type="match status" value="2"/>
</dbReference>
<dbReference type="GO" id="GO:0005829">
    <property type="term" value="C:cytosol"/>
    <property type="evidence" value="ECO:0007669"/>
    <property type="project" value="TreeGrafter"/>
</dbReference>
<dbReference type="InterPro" id="IPR020568">
    <property type="entry name" value="Ribosomal_Su5_D2-typ_SF"/>
</dbReference>
<protein>
    <submittedName>
        <fullName evidence="10">GTPase of the U5 snRNP particle</fullName>
    </submittedName>
</protein>
<dbReference type="InterPro" id="IPR035647">
    <property type="entry name" value="EFG_III/V"/>
</dbReference>
<dbReference type="InterPro" id="IPR014721">
    <property type="entry name" value="Ribsml_uS5_D2-typ_fold_subgr"/>
</dbReference>
<dbReference type="Gene3D" id="3.30.70.870">
    <property type="entry name" value="Elongation Factor G (Translational Gtpase), domain 3"/>
    <property type="match status" value="1"/>
</dbReference>
<dbReference type="InterPro" id="IPR004161">
    <property type="entry name" value="EFTu-like_2"/>
</dbReference>
<feature type="region of interest" description="Disordered" evidence="8">
    <location>
        <begin position="1"/>
        <end position="46"/>
    </location>
</feature>
<dbReference type="CDD" id="cd04096">
    <property type="entry name" value="eEF2_snRNP_like_C"/>
    <property type="match status" value="1"/>
</dbReference>
<dbReference type="InterPro" id="IPR031950">
    <property type="entry name" value="EFTUD2_N"/>
</dbReference>
<dbReference type="InterPro" id="IPR027417">
    <property type="entry name" value="P-loop_NTPase"/>
</dbReference>
<dbReference type="FunFam" id="3.30.230.10:FF:000009">
    <property type="entry name" value="116 kDa U5 small nuclear ribonucleoprotein component"/>
    <property type="match status" value="1"/>
</dbReference>
<feature type="compositionally biased region" description="Acidic residues" evidence="8">
    <location>
        <begin position="18"/>
        <end position="43"/>
    </location>
</feature>
<proteinExistence type="predicted"/>
<dbReference type="CDD" id="cd01683">
    <property type="entry name" value="EF2_IV_snRNP"/>
    <property type="match status" value="1"/>
</dbReference>
<evidence type="ECO:0000256" key="2">
    <source>
        <dbReference type="ARBA" id="ARBA00004229"/>
    </source>
</evidence>
<keyword evidence="3" id="KW-0507">mRNA processing</keyword>
<evidence type="ECO:0000256" key="3">
    <source>
        <dbReference type="ARBA" id="ARBA00022664"/>
    </source>
</evidence>
<dbReference type="InterPro" id="IPR005517">
    <property type="entry name" value="Transl_elong_EFG/EF2_IV"/>
</dbReference>
<dbReference type="InterPro" id="IPR009000">
    <property type="entry name" value="Transl_B-barrel_sf"/>
</dbReference>
<dbReference type="SUPFAM" id="SSF52540">
    <property type="entry name" value="P-loop containing nucleoside triphosphate hydrolases"/>
    <property type="match status" value="1"/>
</dbReference>
<dbReference type="NCBIfam" id="TIGR00231">
    <property type="entry name" value="small_GTP"/>
    <property type="match status" value="1"/>
</dbReference>
<evidence type="ECO:0000313" key="11">
    <source>
        <dbReference type="Proteomes" id="UP000664859"/>
    </source>
</evidence>
<evidence type="ECO:0000256" key="7">
    <source>
        <dbReference type="ARBA" id="ARBA00023242"/>
    </source>
</evidence>
<dbReference type="SUPFAM" id="SSF50447">
    <property type="entry name" value="Translation proteins"/>
    <property type="match status" value="1"/>
</dbReference>
<dbReference type="GO" id="GO:0071007">
    <property type="term" value="C:U2-type catalytic step 2 spliceosome"/>
    <property type="evidence" value="ECO:0007669"/>
    <property type="project" value="TreeGrafter"/>
</dbReference>
<dbReference type="PROSITE" id="PS51722">
    <property type="entry name" value="G_TR_2"/>
    <property type="match status" value="1"/>
</dbReference>
<evidence type="ECO:0000256" key="6">
    <source>
        <dbReference type="ARBA" id="ARBA00023187"/>
    </source>
</evidence>
<accession>A0A835Z8L8</accession>
<comment type="subcellular location">
    <subcellularLocation>
        <location evidence="1">Nucleus</location>
    </subcellularLocation>
    <subcellularLocation>
        <location evidence="2">Plastid</location>
        <location evidence="2">Chloroplast</location>
    </subcellularLocation>
</comment>
<dbReference type="Pfam" id="PF03764">
    <property type="entry name" value="EFG_IV"/>
    <property type="match status" value="1"/>
</dbReference>
<dbReference type="FunFam" id="2.40.30.10:FF:000029">
    <property type="entry name" value="116 kDa U5 small nuclear ribonucleoprotein component"/>
    <property type="match status" value="1"/>
</dbReference>
<dbReference type="SMART" id="SM00889">
    <property type="entry name" value="EFG_IV"/>
    <property type="match status" value="1"/>
</dbReference>
<dbReference type="FunFam" id="3.40.50.300:FF:000646">
    <property type="entry name" value="U5 small nuclear ribonucleoprotein component"/>
    <property type="match status" value="1"/>
</dbReference>
<evidence type="ECO:0000256" key="8">
    <source>
        <dbReference type="SAM" id="MobiDB-lite"/>
    </source>
</evidence>
<keyword evidence="6" id="KW-0508">mRNA splicing</keyword>
<dbReference type="Gene3D" id="3.40.50.300">
    <property type="entry name" value="P-loop containing nucleotide triphosphate hydrolases"/>
    <property type="match status" value="1"/>
</dbReference>
<dbReference type="GO" id="GO:0003924">
    <property type="term" value="F:GTPase activity"/>
    <property type="evidence" value="ECO:0007669"/>
    <property type="project" value="InterPro"/>
</dbReference>
<dbReference type="PANTHER" id="PTHR42908">
    <property type="entry name" value="TRANSLATION ELONGATION FACTOR-RELATED"/>
    <property type="match status" value="1"/>
</dbReference>
<dbReference type="Gene3D" id="3.90.1430.10">
    <property type="entry name" value="Yeast translation eEF2 (G' domain)"/>
    <property type="match status" value="1"/>
</dbReference>
<comment type="caution">
    <text evidence="10">The sequence shown here is derived from an EMBL/GenBank/DDBJ whole genome shotgun (WGS) entry which is preliminary data.</text>
</comment>
<dbReference type="SMART" id="SM00838">
    <property type="entry name" value="EFG_C"/>
    <property type="match status" value="1"/>
</dbReference>
<evidence type="ECO:0000256" key="1">
    <source>
        <dbReference type="ARBA" id="ARBA00004123"/>
    </source>
</evidence>
<dbReference type="FunFam" id="3.30.70.870:FF:000002">
    <property type="entry name" value="Translation elongation factor 2"/>
    <property type="match status" value="1"/>
</dbReference>
<dbReference type="GO" id="GO:0000398">
    <property type="term" value="P:mRNA splicing, via spliceosome"/>
    <property type="evidence" value="ECO:0007669"/>
    <property type="project" value="TreeGrafter"/>
</dbReference>
<dbReference type="Pfam" id="PF00009">
    <property type="entry name" value="GTP_EFTU"/>
    <property type="match status" value="1"/>
</dbReference>
<dbReference type="OrthoDB" id="364892at2759"/>